<name>A0A7S7NWK2_PALFE</name>
<accession>A0A7S7NWK2</accession>
<reference evidence="3 4" key="1">
    <citation type="submission" date="2020-10" db="EMBL/GenBank/DDBJ databases">
        <title>Complete genome sequence of Paludibaculum fermentans P105T, a facultatively anaerobic acidobacterium capable of dissimilatory Fe(III) reduction.</title>
        <authorList>
            <person name="Dedysh S.N."/>
            <person name="Beletsky A.V."/>
            <person name="Kulichevskaya I.S."/>
            <person name="Mardanov A.V."/>
            <person name="Ravin N.V."/>
        </authorList>
    </citation>
    <scope>NUCLEOTIDE SEQUENCE [LARGE SCALE GENOMIC DNA]</scope>
    <source>
        <strain evidence="3 4">P105</strain>
    </source>
</reference>
<evidence type="ECO:0000313" key="3">
    <source>
        <dbReference type="EMBL" id="QOY91080.1"/>
    </source>
</evidence>
<evidence type="ECO:0000256" key="1">
    <source>
        <dbReference type="SAM" id="SignalP"/>
    </source>
</evidence>
<dbReference type="RefSeq" id="WP_194452735.1">
    <property type="nucleotide sequence ID" value="NZ_CP063849.1"/>
</dbReference>
<feature type="domain" description="3-keto-alpha-glucoside-1,2-lyase/3-keto-2-hydroxy-glucal hydratase" evidence="2">
    <location>
        <begin position="146"/>
        <end position="312"/>
    </location>
</feature>
<dbReference type="EMBL" id="CP063849">
    <property type="protein sequence ID" value="QOY91080.1"/>
    <property type="molecule type" value="Genomic_DNA"/>
</dbReference>
<proteinExistence type="predicted"/>
<evidence type="ECO:0000313" key="4">
    <source>
        <dbReference type="Proteomes" id="UP000593892"/>
    </source>
</evidence>
<protein>
    <submittedName>
        <fullName evidence="3">DUF1080 domain-containing protein</fullName>
    </submittedName>
</protein>
<organism evidence="3 4">
    <name type="scientific">Paludibaculum fermentans</name>
    <dbReference type="NCBI Taxonomy" id="1473598"/>
    <lineage>
        <taxon>Bacteria</taxon>
        <taxon>Pseudomonadati</taxon>
        <taxon>Acidobacteriota</taxon>
        <taxon>Terriglobia</taxon>
        <taxon>Bryobacterales</taxon>
        <taxon>Bryobacteraceae</taxon>
        <taxon>Paludibaculum</taxon>
    </lineage>
</organism>
<dbReference type="KEGG" id="pfer:IRI77_14375"/>
<feature type="signal peptide" evidence="1">
    <location>
        <begin position="1"/>
        <end position="17"/>
    </location>
</feature>
<dbReference type="AlphaFoldDB" id="A0A7S7NWK2"/>
<dbReference type="GO" id="GO:0016787">
    <property type="term" value="F:hydrolase activity"/>
    <property type="evidence" value="ECO:0007669"/>
    <property type="project" value="InterPro"/>
</dbReference>
<dbReference type="InterPro" id="IPR010496">
    <property type="entry name" value="AL/BT2_dom"/>
</dbReference>
<dbReference type="Proteomes" id="UP000593892">
    <property type="component" value="Chromosome"/>
</dbReference>
<dbReference type="Gene3D" id="2.60.120.560">
    <property type="entry name" value="Exo-inulinase, domain 1"/>
    <property type="match status" value="1"/>
</dbReference>
<keyword evidence="1" id="KW-0732">Signal</keyword>
<evidence type="ECO:0000259" key="2">
    <source>
        <dbReference type="Pfam" id="PF06439"/>
    </source>
</evidence>
<feature type="chain" id="PRO_5032601115" evidence="1">
    <location>
        <begin position="18"/>
        <end position="318"/>
    </location>
</feature>
<sequence length="318" mass="35079">MTRSLLLILLTMLGLSAQDTNFDGRWNIHVKTPRGRMWWLEVQGSASGKLHGSFVGAPGGQVDVIQDMKIEKGELSFRFENHASSRDAKSPIVKQVYRAKLAGGQLNGTREEEVSGKASPVLTWTGVRAPVINEHDDGRWKAGRTVALFDGKSLAGWRQLLASEPGWYVEGGVLKNKDKASDLLSDAKFWNFEVKLEYRYAKGSNSGMALRGRYEIQIFDNFGAAPDWHGNGALYSRIAPSTNASKAPGEWQTLTARLVGRELTVVLNGVKVIDRKDVVGPTAMCMDADEDKPGPLMLQGDHGPVEFRKVEVTELQLR</sequence>
<dbReference type="Pfam" id="PF06439">
    <property type="entry name" value="3keto-disac_hyd"/>
    <property type="match status" value="1"/>
</dbReference>
<gene>
    <name evidence="3" type="ORF">IRI77_14375</name>
</gene>
<keyword evidence="4" id="KW-1185">Reference proteome</keyword>